<reference evidence="9 10" key="1">
    <citation type="submission" date="2023-10" db="EMBL/GenBank/DDBJ databases">
        <title>Whole Genome based description of the genera Actinobaculum and Actinotignum reveals a complex phylogenetic relationship within the species included in the genus Actinotignum.</title>
        <authorList>
            <person name="Jensen C.S."/>
            <person name="Dargis R."/>
            <person name="Kemp M."/>
            <person name="Christensen J.J."/>
        </authorList>
    </citation>
    <scope>NUCLEOTIDE SEQUENCE [LARGE SCALE GENOMIC DNA]</scope>
    <source>
        <strain evidence="9 10">SLA_B974</strain>
    </source>
</reference>
<evidence type="ECO:0000313" key="10">
    <source>
        <dbReference type="Proteomes" id="UP001275049"/>
    </source>
</evidence>
<proteinExistence type="inferred from homology"/>
<dbReference type="Gene3D" id="3.30.420.40">
    <property type="match status" value="2"/>
</dbReference>
<dbReference type="PANTHER" id="PTHR18964:SF173">
    <property type="entry name" value="GLUCOKINASE"/>
    <property type="match status" value="1"/>
</dbReference>
<name>A0ABU5GAE8_9ACTO</name>
<dbReference type="Proteomes" id="UP001275049">
    <property type="component" value="Unassembled WGS sequence"/>
</dbReference>
<dbReference type="EC" id="2.7.1.2" evidence="2"/>
<dbReference type="RefSeq" id="WP_022866217.1">
    <property type="nucleotide sequence ID" value="NZ_CP126967.1"/>
</dbReference>
<dbReference type="PANTHER" id="PTHR18964">
    <property type="entry name" value="ROK (REPRESSOR, ORF, KINASE) FAMILY"/>
    <property type="match status" value="1"/>
</dbReference>
<dbReference type="PROSITE" id="PS01125">
    <property type="entry name" value="ROK"/>
    <property type="match status" value="1"/>
</dbReference>
<evidence type="ECO:0000256" key="4">
    <source>
        <dbReference type="ARBA" id="ARBA00022679"/>
    </source>
</evidence>
<dbReference type="EMBL" id="JAWNGA010000003">
    <property type="protein sequence ID" value="MDY5132608.1"/>
    <property type="molecule type" value="Genomic_DNA"/>
</dbReference>
<comment type="caution">
    <text evidence="9">The sequence shown here is derived from an EMBL/GenBank/DDBJ whole genome shotgun (WGS) entry which is preliminary data.</text>
</comment>
<dbReference type="Pfam" id="PF00480">
    <property type="entry name" value="ROK"/>
    <property type="match status" value="1"/>
</dbReference>
<dbReference type="InterPro" id="IPR000600">
    <property type="entry name" value="ROK"/>
</dbReference>
<keyword evidence="10" id="KW-1185">Reference proteome</keyword>
<evidence type="ECO:0000256" key="2">
    <source>
        <dbReference type="ARBA" id="ARBA00012323"/>
    </source>
</evidence>
<evidence type="ECO:0000256" key="1">
    <source>
        <dbReference type="ARBA" id="ARBA00006479"/>
    </source>
</evidence>
<dbReference type="GO" id="GO:0004340">
    <property type="term" value="F:glucokinase activity"/>
    <property type="evidence" value="ECO:0007669"/>
    <property type="project" value="UniProtKB-EC"/>
</dbReference>
<evidence type="ECO:0000256" key="7">
    <source>
        <dbReference type="ARBA" id="ARBA00022840"/>
    </source>
</evidence>
<gene>
    <name evidence="9" type="ORF">R6G86_02460</name>
</gene>
<organism evidence="9 10">
    <name type="scientific">Actinotignum urinale</name>
    <dbReference type="NCBI Taxonomy" id="190146"/>
    <lineage>
        <taxon>Bacteria</taxon>
        <taxon>Bacillati</taxon>
        <taxon>Actinomycetota</taxon>
        <taxon>Actinomycetes</taxon>
        <taxon>Actinomycetales</taxon>
        <taxon>Actinomycetaceae</taxon>
        <taxon>Actinotignum</taxon>
    </lineage>
</organism>
<sequence length="311" mass="31935">MVYRIGVDVGGTKVAAAIVDSNGKIIDHVRRPSPQASSDALQATIIDCINALSGYNIASIGIGAAGYISADRSTVIYGTNLPWRNEPLGERIAQATGLPVVVENDANSAAWAEYRFGTAQGSVSPLVVTIGTGVGGGIIIDGKLLRGTFGFGGEIGHIHLDDAGPLCGCGQHGCWEVCGSGSALVRFARERANAYPEKAHRLRELSGGGEIQGLAVTQAAQEGDPLALNVFAELGHWNARGIASMITLFDPDVIVLSGGVCEAGSLVIDPINRELSSLLPAGSYRGVPPIRVASLGNNAGIIGAADLSLSA</sequence>
<keyword evidence="4 9" id="KW-0808">Transferase</keyword>
<evidence type="ECO:0000256" key="3">
    <source>
        <dbReference type="ARBA" id="ARBA00014701"/>
    </source>
</evidence>
<evidence type="ECO:0000256" key="8">
    <source>
        <dbReference type="ARBA" id="ARBA00032386"/>
    </source>
</evidence>
<dbReference type="InterPro" id="IPR049874">
    <property type="entry name" value="ROK_cs"/>
</dbReference>
<evidence type="ECO:0000313" key="9">
    <source>
        <dbReference type="EMBL" id="MDY5132608.1"/>
    </source>
</evidence>
<protein>
    <recommendedName>
        <fullName evidence="3">Glucokinase</fullName>
        <ecNumber evidence="2">2.7.1.2</ecNumber>
    </recommendedName>
    <alternativeName>
        <fullName evidence="8">Glucose kinase</fullName>
    </alternativeName>
</protein>
<dbReference type="NCBIfam" id="TIGR00744">
    <property type="entry name" value="ROK_glcA_fam"/>
    <property type="match status" value="1"/>
</dbReference>
<dbReference type="InterPro" id="IPR043129">
    <property type="entry name" value="ATPase_NBD"/>
</dbReference>
<accession>A0ABU5GAE8</accession>
<evidence type="ECO:0000256" key="5">
    <source>
        <dbReference type="ARBA" id="ARBA00022741"/>
    </source>
</evidence>
<dbReference type="InterPro" id="IPR004654">
    <property type="entry name" value="ROK_glcA"/>
</dbReference>
<keyword evidence="7" id="KW-0067">ATP-binding</keyword>
<comment type="similarity">
    <text evidence="1">Belongs to the ROK (NagC/XylR) family.</text>
</comment>
<evidence type="ECO:0000256" key="6">
    <source>
        <dbReference type="ARBA" id="ARBA00022777"/>
    </source>
</evidence>
<dbReference type="SUPFAM" id="SSF53067">
    <property type="entry name" value="Actin-like ATPase domain"/>
    <property type="match status" value="1"/>
</dbReference>
<keyword evidence="5" id="KW-0547">Nucleotide-binding</keyword>
<keyword evidence="6" id="KW-0418">Kinase</keyword>